<sequence length="204" mass="22546">MDDQWWAPQAPVVAAVVALFHPHVEVVAHDIRRDRVVAVWNPLSGRKIGDPSLLEPELLQAQRSDAVIGPYPKVDEHGGRWTSVSVPLGQGQGLLCINFDRSAVDGAAELLTRFAAAVQPRPDALFERDWPHEVNVLVDDWCRAAQVPRSRLSRPQRLELVAHLDGKGVFAVRHAAGHVATSLGVSRATVYDLLKTVRTREESR</sequence>
<evidence type="ECO:0000259" key="1">
    <source>
        <dbReference type="Pfam" id="PF08348"/>
    </source>
</evidence>
<dbReference type="Pfam" id="PF13309">
    <property type="entry name" value="HTH_22"/>
    <property type="match status" value="1"/>
</dbReference>
<dbReference type="eggNOG" id="COG2964">
    <property type="taxonomic scope" value="Bacteria"/>
</dbReference>
<feature type="domain" description="YheO-like" evidence="1">
    <location>
        <begin position="10"/>
        <end position="107"/>
    </location>
</feature>
<dbReference type="HOGENOM" id="CLU_080179_1_0_11"/>
<dbReference type="OrthoDB" id="9796595at2"/>
<proteinExistence type="predicted"/>
<accession>C8X769</accession>
<reference evidence="4" key="1">
    <citation type="submission" date="2009-09" db="EMBL/GenBank/DDBJ databases">
        <title>The complete genome of Nakamurella multipartita DSM 44233.</title>
        <authorList>
            <consortium name="US DOE Joint Genome Institute (JGI-PGF)"/>
            <person name="Lucas S."/>
            <person name="Copeland A."/>
            <person name="Lapidus A."/>
            <person name="Glavina del Rio T."/>
            <person name="Dalin E."/>
            <person name="Tice H."/>
            <person name="Bruce D."/>
            <person name="Goodwin L."/>
            <person name="Pitluck S."/>
            <person name="Kyrpides N."/>
            <person name="Mavromatis K."/>
            <person name="Ivanova N."/>
            <person name="Ovchinnikova G."/>
            <person name="Sims D."/>
            <person name="Meincke L."/>
            <person name="Brettin T."/>
            <person name="Detter J.C."/>
            <person name="Han C."/>
            <person name="Larimer F."/>
            <person name="Land M."/>
            <person name="Hauser L."/>
            <person name="Markowitz V."/>
            <person name="Cheng J.-F."/>
            <person name="Hugenholtz P."/>
            <person name="Woyke T."/>
            <person name="Wu D."/>
            <person name="Klenk H.-P."/>
            <person name="Eisen J.A."/>
        </authorList>
    </citation>
    <scope>NUCLEOTIDE SEQUENCE [LARGE SCALE GENOMIC DNA]</scope>
    <source>
        <strain evidence="4">ATCC 700099 / DSM 44233 / CIP 104796 / JCM 9543 / NBRC 105858 / Y-104</strain>
    </source>
</reference>
<dbReference type="InParanoid" id="C8X769"/>
<keyword evidence="4" id="KW-1185">Reference proteome</keyword>
<dbReference type="InterPro" id="IPR039445">
    <property type="entry name" value="DauR-like_HTH"/>
</dbReference>
<dbReference type="InterPro" id="IPR013559">
    <property type="entry name" value="YheO"/>
</dbReference>
<protein>
    <submittedName>
        <fullName evidence="3">YheO domain protein</fullName>
    </submittedName>
</protein>
<evidence type="ECO:0000313" key="3">
    <source>
        <dbReference type="EMBL" id="ACV76938.1"/>
    </source>
</evidence>
<dbReference type="PANTHER" id="PTHR35568:SF1">
    <property type="entry name" value="TRANSCRIPTIONAL REGULATOR DAUR"/>
    <property type="match status" value="1"/>
</dbReference>
<dbReference type="Proteomes" id="UP000002218">
    <property type="component" value="Chromosome"/>
</dbReference>
<organism evidence="3 4">
    <name type="scientific">Nakamurella multipartita (strain ATCC 700099 / DSM 44233 / CIP 104796 / JCM 9543 / NBRC 105858 / Y-104)</name>
    <name type="common">Microsphaera multipartita</name>
    <dbReference type="NCBI Taxonomy" id="479431"/>
    <lineage>
        <taxon>Bacteria</taxon>
        <taxon>Bacillati</taxon>
        <taxon>Actinomycetota</taxon>
        <taxon>Actinomycetes</taxon>
        <taxon>Nakamurellales</taxon>
        <taxon>Nakamurellaceae</taxon>
        <taxon>Nakamurella</taxon>
    </lineage>
</organism>
<dbReference type="KEGG" id="nml:Namu_0520"/>
<dbReference type="EMBL" id="CP001737">
    <property type="protein sequence ID" value="ACV76938.1"/>
    <property type="molecule type" value="Genomic_DNA"/>
</dbReference>
<gene>
    <name evidence="3" type="ordered locus">Namu_0520</name>
</gene>
<feature type="domain" description="Transcriptional regulator DauR-like HTH" evidence="2">
    <location>
        <begin position="135"/>
        <end position="195"/>
    </location>
</feature>
<name>C8X769_NAKMY</name>
<dbReference type="InterPro" id="IPR039446">
    <property type="entry name" value="DauR-like"/>
</dbReference>
<evidence type="ECO:0000259" key="2">
    <source>
        <dbReference type="Pfam" id="PF13309"/>
    </source>
</evidence>
<reference evidence="3 4" key="2">
    <citation type="journal article" date="2010" name="Stand. Genomic Sci.">
        <title>Complete genome sequence of Nakamurella multipartita type strain (Y-104).</title>
        <authorList>
            <person name="Tice H."/>
            <person name="Mayilraj S."/>
            <person name="Sims D."/>
            <person name="Lapidus A."/>
            <person name="Nolan M."/>
            <person name="Lucas S."/>
            <person name="Glavina Del Rio T."/>
            <person name="Copeland A."/>
            <person name="Cheng J.F."/>
            <person name="Meincke L."/>
            <person name="Bruce D."/>
            <person name="Goodwin L."/>
            <person name="Pitluck S."/>
            <person name="Ivanova N."/>
            <person name="Mavromatis K."/>
            <person name="Ovchinnikova G."/>
            <person name="Pati A."/>
            <person name="Chen A."/>
            <person name="Palaniappan K."/>
            <person name="Land M."/>
            <person name="Hauser L."/>
            <person name="Chang Y.J."/>
            <person name="Jeffries C.D."/>
            <person name="Detter J.C."/>
            <person name="Brettin T."/>
            <person name="Rohde M."/>
            <person name="Goker M."/>
            <person name="Bristow J."/>
            <person name="Eisen J.A."/>
            <person name="Markowitz V."/>
            <person name="Hugenholtz P."/>
            <person name="Kyrpides N.C."/>
            <person name="Klenk H.P."/>
            <person name="Chen F."/>
        </authorList>
    </citation>
    <scope>NUCLEOTIDE SEQUENCE [LARGE SCALE GENOMIC DNA]</scope>
    <source>
        <strain evidence="4">ATCC 700099 / DSM 44233 / CIP 104796 / JCM 9543 / NBRC 105858 / Y-104</strain>
    </source>
</reference>
<dbReference type="PANTHER" id="PTHR35568">
    <property type="entry name" value="TRANSCRIPTIONAL REGULATOR DAUR"/>
    <property type="match status" value="1"/>
</dbReference>
<dbReference type="Pfam" id="PF08348">
    <property type="entry name" value="PAS_6"/>
    <property type="match status" value="1"/>
</dbReference>
<dbReference type="STRING" id="479431.Namu_0520"/>
<dbReference type="RefSeq" id="WP_015745856.1">
    <property type="nucleotide sequence ID" value="NC_013235.1"/>
</dbReference>
<evidence type="ECO:0000313" key="4">
    <source>
        <dbReference type="Proteomes" id="UP000002218"/>
    </source>
</evidence>
<dbReference type="AlphaFoldDB" id="C8X769"/>